<feature type="compositionally biased region" description="Polar residues" evidence="1">
    <location>
        <begin position="173"/>
        <end position="185"/>
    </location>
</feature>
<evidence type="ECO:0000313" key="3">
    <source>
        <dbReference type="Proteomes" id="UP000025227"/>
    </source>
</evidence>
<feature type="compositionally biased region" description="Polar residues" evidence="1">
    <location>
        <begin position="525"/>
        <end position="540"/>
    </location>
</feature>
<dbReference type="WBParaSite" id="HCON_00159357-00001">
    <property type="protein sequence ID" value="HCON_00159357-00001"/>
    <property type="gene ID" value="HCON_00159357"/>
</dbReference>
<sequence length="679" mass="73517">MLHPLSVAVLSILGSVTVSASSLLCTDGSPPLIEANEAFPCAKGCPKGFVCEMQDPSLTPPTGICCPNRTEHRMLYGNDNRKHTDPKWDQKDSTELSAPSTTTGKRPCSSSESDSSSTSPEEDDVPCGNITVTVSENDEVFDETSPASVTLDVQGTVPSDSDDSAAKDEASHPEQSAVTQDQESMSLERENDDSVEEQSTPTVLPLDVPGDGEMQNGSATVGDMSDVDALEGSAVPVEVSIVVSSGKVDDDTLVEEPDLHGPEPQIELSGKERSTDPSKVDHDTERKAAATKSQDGPFALTGVGTKDGQLARDNATVETVHEEFNRTIDGLQHSSNDLIISKIGKEIRNDTLAFINERSTYSCKKQPSGCSSDSTDAHATIRWYLSEKGKCEYYSWRFCPGDRAAESLTIRSKADCERKCLKSRKGSAKKALPEVSRGFSGKDEKALTNVQIQSHAQEPSGAAPIPAETNATLEQHGDPALGEKFGVVSSTSELDKVVNETIAEQDLEDFDAHEGSAMVAEPQIFPTTDDGSVLSNMSSTEKVEPGEAQDHGFPANTSQNQGTETKVLNAVATEAEENEEEKKLEKATEIKVEKTEYEKPGQKGSEPDKGTDGVGEEKNKKVLCSRTTYRFFCKSGKPSQFVYRWERKNGKCHSFPYGYCLHEWNHPHPRTPGECQLFC</sequence>
<feature type="compositionally biased region" description="Low complexity" evidence="1">
    <location>
        <begin position="109"/>
        <end position="119"/>
    </location>
</feature>
<reference evidence="4" key="1">
    <citation type="submission" date="2020-12" db="UniProtKB">
        <authorList>
            <consortium name="WormBaseParasite"/>
        </authorList>
    </citation>
    <scope>IDENTIFICATION</scope>
    <source>
        <strain evidence="4">MHco3</strain>
    </source>
</reference>
<accession>A0A7I5EDI7</accession>
<dbReference type="Proteomes" id="UP000025227">
    <property type="component" value="Unplaced"/>
</dbReference>
<protein>
    <submittedName>
        <fullName evidence="4">Papilin</fullName>
    </submittedName>
</protein>
<feature type="chain" id="PRO_5035470717" evidence="2">
    <location>
        <begin position="21"/>
        <end position="679"/>
    </location>
</feature>
<dbReference type="OrthoDB" id="5834811at2759"/>
<feature type="compositionally biased region" description="Polar residues" evidence="1">
    <location>
        <begin position="95"/>
        <end position="104"/>
    </location>
</feature>
<feature type="region of interest" description="Disordered" evidence="1">
    <location>
        <begin position="521"/>
        <end position="618"/>
    </location>
</feature>
<feature type="compositionally biased region" description="Basic and acidic residues" evidence="1">
    <location>
        <begin position="580"/>
        <end position="618"/>
    </location>
</feature>
<feature type="compositionally biased region" description="Basic and acidic residues" evidence="1">
    <location>
        <begin position="76"/>
        <end position="94"/>
    </location>
</feature>
<feature type="signal peptide" evidence="2">
    <location>
        <begin position="1"/>
        <end position="20"/>
    </location>
</feature>
<evidence type="ECO:0000313" key="4">
    <source>
        <dbReference type="WBParaSite" id="HCON_00159357-00001"/>
    </source>
</evidence>
<keyword evidence="3" id="KW-1185">Reference proteome</keyword>
<keyword evidence="2" id="KW-0732">Signal</keyword>
<feature type="compositionally biased region" description="Polar residues" evidence="1">
    <location>
        <begin position="555"/>
        <end position="566"/>
    </location>
</feature>
<proteinExistence type="predicted"/>
<organism evidence="3 4">
    <name type="scientific">Haemonchus contortus</name>
    <name type="common">Barber pole worm</name>
    <dbReference type="NCBI Taxonomy" id="6289"/>
    <lineage>
        <taxon>Eukaryota</taxon>
        <taxon>Metazoa</taxon>
        <taxon>Ecdysozoa</taxon>
        <taxon>Nematoda</taxon>
        <taxon>Chromadorea</taxon>
        <taxon>Rhabditida</taxon>
        <taxon>Rhabditina</taxon>
        <taxon>Rhabditomorpha</taxon>
        <taxon>Strongyloidea</taxon>
        <taxon>Trichostrongylidae</taxon>
        <taxon>Haemonchus</taxon>
    </lineage>
</organism>
<feature type="region of interest" description="Disordered" evidence="1">
    <location>
        <begin position="76"/>
        <end position="227"/>
    </location>
</feature>
<evidence type="ECO:0000256" key="1">
    <source>
        <dbReference type="SAM" id="MobiDB-lite"/>
    </source>
</evidence>
<feature type="compositionally biased region" description="Basic and acidic residues" evidence="1">
    <location>
        <begin position="269"/>
        <end position="288"/>
    </location>
</feature>
<feature type="compositionally biased region" description="Polar residues" evidence="1">
    <location>
        <begin position="145"/>
        <end position="158"/>
    </location>
</feature>
<dbReference type="AlphaFoldDB" id="A0A7I5EDI7"/>
<feature type="compositionally biased region" description="Basic and acidic residues" evidence="1">
    <location>
        <begin position="541"/>
        <end position="550"/>
    </location>
</feature>
<evidence type="ECO:0000256" key="2">
    <source>
        <dbReference type="SAM" id="SignalP"/>
    </source>
</evidence>
<name>A0A7I5EDI7_HAECO</name>
<feature type="region of interest" description="Disordered" evidence="1">
    <location>
        <begin position="248"/>
        <end position="307"/>
    </location>
</feature>